<feature type="transmembrane region" description="Helical" evidence="1">
    <location>
        <begin position="7"/>
        <end position="26"/>
    </location>
</feature>
<evidence type="ECO:0000313" key="3">
    <source>
        <dbReference type="EMBL" id="GGT96197.1"/>
    </source>
</evidence>
<dbReference type="Pfam" id="PF11755">
    <property type="entry name" value="DUF3311"/>
    <property type="match status" value="1"/>
</dbReference>
<evidence type="ECO:0000313" key="2">
    <source>
        <dbReference type="EMBL" id="BBD73872.1"/>
    </source>
</evidence>
<keyword evidence="1" id="KW-1133">Transmembrane helix</keyword>
<dbReference type="Proteomes" id="UP000276741">
    <property type="component" value="Chromosome"/>
</dbReference>
<reference evidence="2" key="3">
    <citation type="journal article" date="2019" name="BMC Res. Notes">
        <title>Complete genome sequence of the Sulfodiicoccus acidiphilus strain HS-1T, the first crenarchaeon that lacks polB3, isolated from an acidic hot spring in Ohwaku-dani, Hakone, Japan.</title>
        <authorList>
            <person name="Sakai H.D."/>
            <person name="Kurosawa N."/>
        </authorList>
    </citation>
    <scope>NUCLEOTIDE SEQUENCE</scope>
    <source>
        <strain evidence="2">HS-1</strain>
    </source>
</reference>
<keyword evidence="1" id="KW-0472">Membrane</keyword>
<dbReference type="EMBL" id="BMQS01000010">
    <property type="protein sequence ID" value="GGT96197.1"/>
    <property type="molecule type" value="Genomic_DNA"/>
</dbReference>
<dbReference type="EMBL" id="AP018553">
    <property type="protein sequence ID" value="BBD73872.1"/>
    <property type="molecule type" value="Genomic_DNA"/>
</dbReference>
<sequence length="65" mass="7218">MMNGRSVAYVVLCLLPFLLYGLISTYDGVQPSLGGLPFFYWYEMVLLVVAGVLYVIASLITRGRP</sequence>
<dbReference type="KEGG" id="sacd:HS1genome_2261"/>
<organism evidence="2 4">
    <name type="scientific">Sulfodiicoccus acidiphilus</name>
    <dbReference type="NCBI Taxonomy" id="1670455"/>
    <lineage>
        <taxon>Archaea</taxon>
        <taxon>Thermoproteota</taxon>
        <taxon>Thermoprotei</taxon>
        <taxon>Sulfolobales</taxon>
        <taxon>Sulfolobaceae</taxon>
        <taxon>Sulfodiicoccus</taxon>
    </lineage>
</organism>
<reference evidence="4" key="2">
    <citation type="submission" date="2018-04" db="EMBL/GenBank/DDBJ databases">
        <title>Complete genome sequence of Sulfodiicoccus acidiphilus strain HS-1.</title>
        <authorList>
            <person name="Sakai H.D."/>
            <person name="Kurosawa N."/>
        </authorList>
    </citation>
    <scope>NUCLEOTIDE SEQUENCE [LARGE SCALE GENOMIC DNA]</scope>
    <source>
        <strain evidence="4">HS-1</strain>
    </source>
</reference>
<keyword evidence="1" id="KW-0812">Transmembrane</keyword>
<feature type="transmembrane region" description="Helical" evidence="1">
    <location>
        <begin position="38"/>
        <end position="60"/>
    </location>
</feature>
<keyword evidence="4" id="KW-1185">Reference proteome</keyword>
<reference evidence="3" key="4">
    <citation type="submission" date="2020-09" db="EMBL/GenBank/DDBJ databases">
        <authorList>
            <person name="Sun Q."/>
            <person name="Ohkuma M."/>
        </authorList>
    </citation>
    <scope>NUCLEOTIDE SEQUENCE</scope>
    <source>
        <strain evidence="3">JCM 31740</strain>
    </source>
</reference>
<name>A0A348B6S0_9CREN</name>
<evidence type="ECO:0000256" key="1">
    <source>
        <dbReference type="SAM" id="Phobius"/>
    </source>
</evidence>
<evidence type="ECO:0000313" key="4">
    <source>
        <dbReference type="Proteomes" id="UP000276741"/>
    </source>
</evidence>
<dbReference type="Proteomes" id="UP000616143">
    <property type="component" value="Unassembled WGS sequence"/>
</dbReference>
<protein>
    <recommendedName>
        <fullName evidence="5">DUF3311 domain-containing protein</fullName>
    </recommendedName>
</protein>
<evidence type="ECO:0008006" key="5">
    <source>
        <dbReference type="Google" id="ProtNLM"/>
    </source>
</evidence>
<dbReference type="InterPro" id="IPR021741">
    <property type="entry name" value="DUF3311"/>
</dbReference>
<proteinExistence type="predicted"/>
<accession>A0A348B6S0</accession>
<reference evidence="3" key="1">
    <citation type="journal article" date="2014" name="Int. J. Syst. Evol. Microbiol.">
        <title>Complete genome sequence of Corynebacterium casei LMG S-19264T (=DSM 44701T), isolated from a smear-ripened cheese.</title>
        <authorList>
            <consortium name="US DOE Joint Genome Institute (JGI-PGF)"/>
            <person name="Walter F."/>
            <person name="Albersmeier A."/>
            <person name="Kalinowski J."/>
            <person name="Ruckert C."/>
        </authorList>
    </citation>
    <scope>NUCLEOTIDE SEQUENCE</scope>
    <source>
        <strain evidence="3">JCM 31740</strain>
    </source>
</reference>
<dbReference type="AlphaFoldDB" id="A0A348B6S0"/>
<gene>
    <name evidence="3" type="ORF">GCM10007116_12160</name>
    <name evidence="2" type="ORF">HS1genome_2261</name>
</gene>